<evidence type="ECO:0000313" key="2">
    <source>
        <dbReference type="EMBL" id="BBX48553.1"/>
    </source>
</evidence>
<evidence type="ECO:0000313" key="3">
    <source>
        <dbReference type="Proteomes" id="UP000465866"/>
    </source>
</evidence>
<dbReference type="Proteomes" id="UP000465866">
    <property type="component" value="Chromosome"/>
</dbReference>
<gene>
    <name evidence="2" type="ORF">MCOO_45680</name>
</gene>
<proteinExistence type="predicted"/>
<feature type="region of interest" description="Disordered" evidence="1">
    <location>
        <begin position="39"/>
        <end position="60"/>
    </location>
</feature>
<organism evidence="2 3">
    <name type="scientific">Mycobacterium cookii</name>
    <dbReference type="NCBI Taxonomy" id="1775"/>
    <lineage>
        <taxon>Bacteria</taxon>
        <taxon>Bacillati</taxon>
        <taxon>Actinomycetota</taxon>
        <taxon>Actinomycetes</taxon>
        <taxon>Mycobacteriales</taxon>
        <taxon>Mycobacteriaceae</taxon>
        <taxon>Mycobacterium</taxon>
    </lineage>
</organism>
<reference evidence="2 3" key="1">
    <citation type="journal article" date="2019" name="Emerg. Microbes Infect.">
        <title>Comprehensive subspecies identification of 175 nontuberculous mycobacteria species based on 7547 genomic profiles.</title>
        <authorList>
            <person name="Matsumoto Y."/>
            <person name="Kinjo T."/>
            <person name="Motooka D."/>
            <person name="Nabeya D."/>
            <person name="Jung N."/>
            <person name="Uechi K."/>
            <person name="Horii T."/>
            <person name="Iida T."/>
            <person name="Fujita J."/>
            <person name="Nakamura S."/>
        </authorList>
    </citation>
    <scope>NUCLEOTIDE SEQUENCE [LARGE SCALE GENOMIC DNA]</scope>
    <source>
        <strain evidence="2 3">JCM 12404</strain>
    </source>
</reference>
<name>A0A7I7L348_9MYCO</name>
<evidence type="ECO:0000256" key="1">
    <source>
        <dbReference type="SAM" id="MobiDB-lite"/>
    </source>
</evidence>
<sequence>MYDGKQCQAVVWPDVADADVLEIDPKVGPSHGVFVKDSQETHRAAAELDVGPAGKTKTAA</sequence>
<dbReference type="KEGG" id="mcoo:MCOO_45680"/>
<protein>
    <submittedName>
        <fullName evidence="2">Uncharacterized protein</fullName>
    </submittedName>
</protein>
<dbReference type="AlphaFoldDB" id="A0A7I7L348"/>
<keyword evidence="3" id="KW-1185">Reference proteome</keyword>
<dbReference type="EMBL" id="AP022569">
    <property type="protein sequence ID" value="BBX48553.1"/>
    <property type="molecule type" value="Genomic_DNA"/>
</dbReference>
<accession>A0A7I7L348</accession>